<comment type="caution">
    <text evidence="14">The sequence shown here is derived from an EMBL/GenBank/DDBJ whole genome shotgun (WGS) entry which is preliminary data.</text>
</comment>
<dbReference type="PANTHER" id="PTHR47707:SF1">
    <property type="entry name" value="NUDIX HYDROLASE FAMILY PROTEIN"/>
    <property type="match status" value="1"/>
</dbReference>
<comment type="catalytic activity">
    <reaction evidence="10">
        <text>8-oxo-dGTP + H2O = 8-oxo-dGMP + diphosphate + H(+)</text>
        <dbReference type="Rhea" id="RHEA:31575"/>
        <dbReference type="ChEBI" id="CHEBI:15377"/>
        <dbReference type="ChEBI" id="CHEBI:15378"/>
        <dbReference type="ChEBI" id="CHEBI:33019"/>
        <dbReference type="ChEBI" id="CHEBI:63224"/>
        <dbReference type="ChEBI" id="CHEBI:77896"/>
        <dbReference type="EC" id="3.6.1.55"/>
    </reaction>
</comment>
<evidence type="ECO:0000256" key="3">
    <source>
        <dbReference type="ARBA" id="ARBA00022457"/>
    </source>
</evidence>
<dbReference type="PROSITE" id="PS00893">
    <property type="entry name" value="NUDIX_BOX"/>
    <property type="match status" value="1"/>
</dbReference>
<dbReference type="InterPro" id="IPR020084">
    <property type="entry name" value="NUDIX_hydrolase_CS"/>
</dbReference>
<comment type="cofactor">
    <cofactor evidence="1">
        <name>Mg(2+)</name>
        <dbReference type="ChEBI" id="CHEBI:18420"/>
    </cofactor>
</comment>
<evidence type="ECO:0000256" key="7">
    <source>
        <dbReference type="ARBA" id="ARBA00022801"/>
    </source>
</evidence>
<dbReference type="PRINTS" id="PR00502">
    <property type="entry name" value="NUDIXFAMILY"/>
</dbReference>
<keyword evidence="9" id="KW-0234">DNA repair</keyword>
<reference evidence="15" key="1">
    <citation type="journal article" date="2019" name="Int. J. Syst. Evol. Microbiol.">
        <title>The Global Catalogue of Microorganisms (GCM) 10K type strain sequencing project: providing services to taxonomists for standard genome sequencing and annotation.</title>
        <authorList>
            <consortium name="The Broad Institute Genomics Platform"/>
            <consortium name="The Broad Institute Genome Sequencing Center for Infectious Disease"/>
            <person name="Wu L."/>
            <person name="Ma J."/>
        </authorList>
    </citation>
    <scope>NUCLEOTIDE SEQUENCE [LARGE SCALE GENOMIC DNA]</scope>
    <source>
        <strain evidence="15">JCM 18531</strain>
    </source>
</reference>
<evidence type="ECO:0000256" key="11">
    <source>
        <dbReference type="ARBA" id="ARBA00038905"/>
    </source>
</evidence>
<dbReference type="InterPro" id="IPR000086">
    <property type="entry name" value="NUDIX_hydrolase_dom"/>
</dbReference>
<keyword evidence="3" id="KW-0515">Mutator protein</keyword>
<evidence type="ECO:0000256" key="1">
    <source>
        <dbReference type="ARBA" id="ARBA00001946"/>
    </source>
</evidence>
<gene>
    <name evidence="14" type="ORF">GCM10023349_11990</name>
</gene>
<evidence type="ECO:0000256" key="5">
    <source>
        <dbReference type="ARBA" id="ARBA00022723"/>
    </source>
</evidence>
<evidence type="ECO:0000256" key="8">
    <source>
        <dbReference type="ARBA" id="ARBA00022842"/>
    </source>
</evidence>
<dbReference type="InterPro" id="IPR047127">
    <property type="entry name" value="MutT-like"/>
</dbReference>
<evidence type="ECO:0000256" key="12">
    <source>
        <dbReference type="RuleBase" id="RU003476"/>
    </source>
</evidence>
<evidence type="ECO:0000313" key="14">
    <source>
        <dbReference type="EMBL" id="GAA4697750.1"/>
    </source>
</evidence>
<dbReference type="InterPro" id="IPR015797">
    <property type="entry name" value="NUDIX_hydrolase-like_dom_sf"/>
</dbReference>
<accession>A0ABP8WYY1</accession>
<evidence type="ECO:0000256" key="10">
    <source>
        <dbReference type="ARBA" id="ARBA00035861"/>
    </source>
</evidence>
<keyword evidence="4" id="KW-0235">DNA replication</keyword>
<dbReference type="InterPro" id="IPR020476">
    <property type="entry name" value="Nudix_hydrolase"/>
</dbReference>
<dbReference type="PANTHER" id="PTHR47707">
    <property type="entry name" value="8-OXO-DGTP DIPHOSPHATASE"/>
    <property type="match status" value="1"/>
</dbReference>
<sequence>MSRREGVDLGGELGRAGEVHAANGSVRTMVAVVGAAIVRDGRVLAARRTAPPEAAGRWELPGGKVEPGESADEALVREIREELGCDVEVTAWLPGEVPIGDRHVLSVALALLAAGEDPEPREHDEIRWLTAAELGDVDWLEPDRPFLPHLRDALADGGGG</sequence>
<evidence type="ECO:0000313" key="15">
    <source>
        <dbReference type="Proteomes" id="UP001499974"/>
    </source>
</evidence>
<evidence type="ECO:0000259" key="13">
    <source>
        <dbReference type="PROSITE" id="PS51462"/>
    </source>
</evidence>
<evidence type="ECO:0000256" key="4">
    <source>
        <dbReference type="ARBA" id="ARBA00022705"/>
    </source>
</evidence>
<dbReference type="SUPFAM" id="SSF55811">
    <property type="entry name" value="Nudix"/>
    <property type="match status" value="1"/>
</dbReference>
<keyword evidence="7 12" id="KW-0378">Hydrolase</keyword>
<keyword evidence="5" id="KW-0479">Metal-binding</keyword>
<keyword evidence="6" id="KW-0227">DNA damage</keyword>
<comment type="similarity">
    <text evidence="2 12">Belongs to the Nudix hydrolase family.</text>
</comment>
<proteinExistence type="inferred from homology"/>
<dbReference type="Gene3D" id="3.90.79.10">
    <property type="entry name" value="Nucleoside Triphosphate Pyrophosphohydrolase"/>
    <property type="match status" value="1"/>
</dbReference>
<dbReference type="PROSITE" id="PS51462">
    <property type="entry name" value="NUDIX"/>
    <property type="match status" value="1"/>
</dbReference>
<dbReference type="Proteomes" id="UP001499974">
    <property type="component" value="Unassembled WGS sequence"/>
</dbReference>
<protein>
    <recommendedName>
        <fullName evidence="11">8-oxo-dGTP diphosphatase</fullName>
        <ecNumber evidence="11">3.6.1.55</ecNumber>
    </recommendedName>
</protein>
<evidence type="ECO:0000256" key="6">
    <source>
        <dbReference type="ARBA" id="ARBA00022763"/>
    </source>
</evidence>
<organism evidence="14 15">
    <name type="scientific">Nocardioides conyzicola</name>
    <dbReference type="NCBI Taxonomy" id="1651781"/>
    <lineage>
        <taxon>Bacteria</taxon>
        <taxon>Bacillati</taxon>
        <taxon>Actinomycetota</taxon>
        <taxon>Actinomycetes</taxon>
        <taxon>Propionibacteriales</taxon>
        <taxon>Nocardioidaceae</taxon>
        <taxon>Nocardioides</taxon>
    </lineage>
</organism>
<dbReference type="EMBL" id="BAABKM010000002">
    <property type="protein sequence ID" value="GAA4697750.1"/>
    <property type="molecule type" value="Genomic_DNA"/>
</dbReference>
<evidence type="ECO:0000256" key="2">
    <source>
        <dbReference type="ARBA" id="ARBA00005582"/>
    </source>
</evidence>
<evidence type="ECO:0000256" key="9">
    <source>
        <dbReference type="ARBA" id="ARBA00023204"/>
    </source>
</evidence>
<keyword evidence="8" id="KW-0460">Magnesium</keyword>
<dbReference type="Pfam" id="PF00293">
    <property type="entry name" value="NUDIX"/>
    <property type="match status" value="1"/>
</dbReference>
<keyword evidence="15" id="KW-1185">Reference proteome</keyword>
<feature type="domain" description="Nudix hydrolase" evidence="13">
    <location>
        <begin position="28"/>
        <end position="154"/>
    </location>
</feature>
<name>A0ABP8WYY1_9ACTN</name>
<dbReference type="CDD" id="cd03425">
    <property type="entry name" value="NUDIX_MutT_NudA_like"/>
    <property type="match status" value="1"/>
</dbReference>
<dbReference type="EC" id="3.6.1.55" evidence="11"/>